<accession>A0A1Q8QK93</accession>
<dbReference type="STRING" id="1888891.DSOL_4389"/>
<protein>
    <recommendedName>
        <fullName evidence="1">Stage 0 sporulation protein A homolog</fullName>
    </recommendedName>
</protein>
<dbReference type="InterPro" id="IPR046947">
    <property type="entry name" value="LytR-like"/>
</dbReference>
<keyword evidence="7" id="KW-1185">Reference proteome</keyword>
<evidence type="ECO:0000259" key="4">
    <source>
        <dbReference type="PROSITE" id="PS50110"/>
    </source>
</evidence>
<reference evidence="6 7" key="1">
    <citation type="submission" date="2016-09" db="EMBL/GenBank/DDBJ databases">
        <title>Complete genome of Desulfosporosinus sp. OL.</title>
        <authorList>
            <person name="Mardanov A."/>
            <person name="Beletsky A."/>
            <person name="Panova A."/>
            <person name="Karnachuk O."/>
            <person name="Ravin N."/>
        </authorList>
    </citation>
    <scope>NUCLEOTIDE SEQUENCE [LARGE SCALE GENOMIC DNA]</scope>
    <source>
        <strain evidence="6 7">OL</strain>
    </source>
</reference>
<dbReference type="SMART" id="SM00850">
    <property type="entry name" value="LytTR"/>
    <property type="match status" value="1"/>
</dbReference>
<evidence type="ECO:0000313" key="7">
    <source>
        <dbReference type="Proteomes" id="UP000186102"/>
    </source>
</evidence>
<dbReference type="RefSeq" id="WP_075366737.1">
    <property type="nucleotide sequence ID" value="NZ_MLBF01000052.1"/>
</dbReference>
<dbReference type="InterPro" id="IPR011006">
    <property type="entry name" value="CheY-like_superfamily"/>
</dbReference>
<dbReference type="CDD" id="cd17532">
    <property type="entry name" value="REC_LytTR_AlgR-like"/>
    <property type="match status" value="1"/>
</dbReference>
<dbReference type="SUPFAM" id="SSF52172">
    <property type="entry name" value="CheY-like"/>
    <property type="match status" value="1"/>
</dbReference>
<dbReference type="PROSITE" id="PS50110">
    <property type="entry name" value="RESPONSE_REGULATORY"/>
    <property type="match status" value="1"/>
</dbReference>
<dbReference type="EMBL" id="MLBF01000052">
    <property type="protein sequence ID" value="OLN27749.1"/>
    <property type="molecule type" value="Genomic_DNA"/>
</dbReference>
<dbReference type="OrthoDB" id="9809318at2"/>
<gene>
    <name evidence="6" type="ORF">DSOL_4389</name>
</gene>
<dbReference type="AlphaFoldDB" id="A0A1Q8QK93"/>
<comment type="function">
    <text evidence="2">May play the central regulatory role in sporulation. It may be an element of the effector pathway responsible for the activation of sporulation genes in response to nutritional stress. Spo0A may act in concert with spo0H (a sigma factor) to control the expression of some genes that are critical to the sporulation process.</text>
</comment>
<feature type="modified residue" description="4-aspartylphosphate" evidence="3">
    <location>
        <position position="53"/>
    </location>
</feature>
<dbReference type="GO" id="GO:0003677">
    <property type="term" value="F:DNA binding"/>
    <property type="evidence" value="ECO:0007669"/>
    <property type="project" value="InterPro"/>
</dbReference>
<organism evidence="6 7">
    <name type="scientific">Desulfosporosinus metallidurans</name>
    <dbReference type="NCBI Taxonomy" id="1888891"/>
    <lineage>
        <taxon>Bacteria</taxon>
        <taxon>Bacillati</taxon>
        <taxon>Bacillota</taxon>
        <taxon>Clostridia</taxon>
        <taxon>Eubacteriales</taxon>
        <taxon>Desulfitobacteriaceae</taxon>
        <taxon>Desulfosporosinus</taxon>
    </lineage>
</organism>
<feature type="domain" description="Response regulatory" evidence="4">
    <location>
        <begin position="2"/>
        <end position="116"/>
    </location>
</feature>
<dbReference type="PANTHER" id="PTHR37299:SF1">
    <property type="entry name" value="STAGE 0 SPORULATION PROTEIN A HOMOLOG"/>
    <property type="match status" value="1"/>
</dbReference>
<dbReference type="PANTHER" id="PTHR37299">
    <property type="entry name" value="TRANSCRIPTIONAL REGULATOR-RELATED"/>
    <property type="match status" value="1"/>
</dbReference>
<dbReference type="PROSITE" id="PS50930">
    <property type="entry name" value="HTH_LYTTR"/>
    <property type="match status" value="1"/>
</dbReference>
<dbReference type="GO" id="GO:0000156">
    <property type="term" value="F:phosphorelay response regulator activity"/>
    <property type="evidence" value="ECO:0007669"/>
    <property type="project" value="InterPro"/>
</dbReference>
<evidence type="ECO:0000256" key="3">
    <source>
        <dbReference type="PROSITE-ProRule" id="PRU00169"/>
    </source>
</evidence>
<dbReference type="Gene3D" id="2.20.25.10">
    <property type="match status" value="1"/>
</dbReference>
<proteinExistence type="predicted"/>
<dbReference type="Proteomes" id="UP000186102">
    <property type="component" value="Unassembled WGS sequence"/>
</dbReference>
<dbReference type="InterPro" id="IPR001789">
    <property type="entry name" value="Sig_transdc_resp-reg_receiver"/>
</dbReference>
<dbReference type="Gene3D" id="3.40.50.2300">
    <property type="match status" value="1"/>
</dbReference>
<evidence type="ECO:0000256" key="1">
    <source>
        <dbReference type="ARBA" id="ARBA00018672"/>
    </source>
</evidence>
<sequence length="269" mass="30830">MRVMVVDDERPARDELCYLLREIPGVEIVGEAGTGEETIRKFGECTPDAIFLDIQMPDASGVDVARELARLGFSPAIVFATAYDQYAIEAFDVNAVDYLLKPFREDRLAETVQRLKRRIEEKNLGVDQTTQAEQVTTEQVQARDFLAKLDQIYTSIHAAEGREGKLKIEENGKILLIPFGEILYATIEDRSVRIVTRERSYLTNYTLTELEGLLKSSFLRVHKSYLAQLDQIHSIIPWFNNTYNLIMKDNSEIPVSRTYVKLFRERMGL</sequence>
<dbReference type="SMART" id="SM00448">
    <property type="entry name" value="REC"/>
    <property type="match status" value="1"/>
</dbReference>
<keyword evidence="3" id="KW-0597">Phosphoprotein</keyword>
<dbReference type="Gene3D" id="2.40.50.40">
    <property type="match status" value="1"/>
</dbReference>
<evidence type="ECO:0000256" key="2">
    <source>
        <dbReference type="ARBA" id="ARBA00024867"/>
    </source>
</evidence>
<evidence type="ECO:0000313" key="6">
    <source>
        <dbReference type="EMBL" id="OLN27749.1"/>
    </source>
</evidence>
<comment type="caution">
    <text evidence="6">The sequence shown here is derived from an EMBL/GenBank/DDBJ whole genome shotgun (WGS) entry which is preliminary data.</text>
</comment>
<dbReference type="Pfam" id="PF04397">
    <property type="entry name" value="LytTR"/>
    <property type="match status" value="1"/>
</dbReference>
<feature type="domain" description="HTH LytTR-type" evidence="5">
    <location>
        <begin position="166"/>
        <end position="269"/>
    </location>
</feature>
<dbReference type="Pfam" id="PF00072">
    <property type="entry name" value="Response_reg"/>
    <property type="match status" value="1"/>
</dbReference>
<name>A0A1Q8QK93_9FIRM</name>
<dbReference type="InterPro" id="IPR007492">
    <property type="entry name" value="LytTR_DNA-bd_dom"/>
</dbReference>
<evidence type="ECO:0000259" key="5">
    <source>
        <dbReference type="PROSITE" id="PS50930"/>
    </source>
</evidence>